<dbReference type="PANTHER" id="PTHR38446:SF1">
    <property type="entry name" value="BLL0914 PROTEIN"/>
    <property type="match status" value="1"/>
</dbReference>
<gene>
    <name evidence="2" type="ORF">BN963_SGAL_00195</name>
</gene>
<dbReference type="InterPro" id="IPR009732">
    <property type="entry name" value="DUF1304"/>
</dbReference>
<accession>A0A060RJ64</accession>
<reference evidence="2 3" key="1">
    <citation type="submission" date="2014-02" db="EMBL/GenBank/DDBJ databases">
        <authorList>
            <person name="Manrique M."/>
        </authorList>
    </citation>
    <scope>NUCLEOTIDE SEQUENCE [LARGE SCALE GENOMIC DNA]</scope>
    <source>
        <strain evidence="2 3">LMG17956</strain>
    </source>
</reference>
<evidence type="ECO:0000256" key="1">
    <source>
        <dbReference type="SAM" id="Phobius"/>
    </source>
</evidence>
<reference evidence="2 3" key="2">
    <citation type="submission" date="2014-05" db="EMBL/GenBank/DDBJ databases">
        <title>Genome sequence of Streptococcus gallolyticus.</title>
        <authorList>
            <person name="Del Campo R."/>
        </authorList>
    </citation>
    <scope>NUCLEOTIDE SEQUENCE [LARGE SCALE GENOMIC DNA]</scope>
    <source>
        <strain evidence="2 3">LMG17956</strain>
    </source>
</reference>
<name>A0A060RJ64_9STRE</name>
<feature type="transmembrane region" description="Helical" evidence="1">
    <location>
        <begin position="57"/>
        <end position="88"/>
    </location>
</feature>
<dbReference type="PANTHER" id="PTHR38446">
    <property type="entry name" value="BLL0914 PROTEIN"/>
    <property type="match status" value="1"/>
</dbReference>
<keyword evidence="1" id="KW-0472">Membrane</keyword>
<organism evidence="2 3">
    <name type="scientific">Streptococcus gallolyticus</name>
    <dbReference type="NCBI Taxonomy" id="315405"/>
    <lineage>
        <taxon>Bacteria</taxon>
        <taxon>Bacillati</taxon>
        <taxon>Bacillota</taxon>
        <taxon>Bacilli</taxon>
        <taxon>Lactobacillales</taxon>
        <taxon>Streptococcaceae</taxon>
        <taxon>Streptococcus</taxon>
    </lineage>
</organism>
<dbReference type="Pfam" id="PF06993">
    <property type="entry name" value="DUF1304"/>
    <property type="match status" value="1"/>
</dbReference>
<dbReference type="AlphaFoldDB" id="A0A060RJ64"/>
<dbReference type="EMBL" id="CCBC010000042">
    <property type="protein sequence ID" value="CDO17016.1"/>
    <property type="molecule type" value="Genomic_DNA"/>
</dbReference>
<sequence length="117" mass="12811">MSLITIILSLLVALEHFYIMYLETVATQSPATARVFGLSQEELERESVSNLFKNQGVYNGLIAVFLIYGIFTVNATLVTVFLANVVLVALYGSLTADRKIILKQGGLAILALLTLLF</sequence>
<proteinExistence type="predicted"/>
<evidence type="ECO:0000313" key="3">
    <source>
        <dbReference type="Proteomes" id="UP000027584"/>
    </source>
</evidence>
<protein>
    <submittedName>
        <fullName evidence="2">Conserved hypothetical membrane protein</fullName>
    </submittedName>
</protein>
<keyword evidence="1" id="KW-0812">Transmembrane</keyword>
<keyword evidence="1" id="KW-1133">Transmembrane helix</keyword>
<comment type="caution">
    <text evidence="2">The sequence shown here is derived from an EMBL/GenBank/DDBJ whole genome shotgun (WGS) entry which is preliminary data.</text>
</comment>
<evidence type="ECO:0000313" key="2">
    <source>
        <dbReference type="EMBL" id="CDO17016.1"/>
    </source>
</evidence>
<dbReference type="Proteomes" id="UP000027584">
    <property type="component" value="Unassembled WGS sequence"/>
</dbReference>